<dbReference type="InterPro" id="IPR011990">
    <property type="entry name" value="TPR-like_helical_dom_sf"/>
</dbReference>
<keyword evidence="5" id="KW-1185">Reference proteome</keyword>
<feature type="repeat" description="PPR" evidence="2">
    <location>
        <begin position="442"/>
        <end position="476"/>
    </location>
</feature>
<dbReference type="Pfam" id="PF03134">
    <property type="entry name" value="TB2_DP1_HVA22"/>
    <property type="match status" value="1"/>
</dbReference>
<dbReference type="EMBL" id="JARBHA010000003">
    <property type="protein sequence ID" value="KAJ9704835.1"/>
    <property type="molecule type" value="Genomic_DNA"/>
</dbReference>
<proteinExistence type="predicted"/>
<feature type="repeat" description="PPR" evidence="2">
    <location>
        <begin position="5"/>
        <end position="39"/>
    </location>
</feature>
<evidence type="ECO:0000256" key="3">
    <source>
        <dbReference type="SAM" id="MobiDB-lite"/>
    </source>
</evidence>
<feature type="region of interest" description="Disordered" evidence="3">
    <location>
        <begin position="637"/>
        <end position="659"/>
    </location>
</feature>
<sequence>MPERNVFTWNAIIWAYIKTQNLKQARELFDSAPSKDLVTYNSMLSGYINTDGYETNALKLFIEMQSLNDETRIDEFSLTRMLNLSAKLSMESYGKQLHSYMMKTANNISGFAVSSLIDMYSKCGCFREVCQVFDGCAGVLDLVSKNAMVAACCREGELEMGVNLFWRDLELNDVVSWNTLISGYVQNGCEEDALKLFVHMEENEVRWNEHTIAGLLSACAGLRSLKLGKEVHDWVLKYELGFNPFISSGLVDVYCKCGNMKYAELVYATIGTGNAFSITSMIVGYSSQGNMGEARRLFDSLTEKSSIVWTALFTGYVKSRQCEAVFELLSEFRVKEAMVPDALILISVLCACAIQAALNPGKQIHAYVLRIGIELVEKLVSAMVDMYSKSGNIIYAEKIFQRVTNRDAVIYNIMIVGYAHHGHENQAIQKFEEMLERGVRPDAVTFVALLSACRHCGLVELGEKYFASMTDYNILPEIDHYACMIDLYGRANQLEKAVAFMKRIPIEPDAVILGAFLNACRINRNTKLAREAEEKLLRIEGDNGARYVQLANVYAAEGKWVEMGRIRRKMRENEIKKFAGCSWVYVENRVHIFTSGFRILSNLRSQVDIQSGRLAMLEGCNRGTVVDLWRKRAFGEEDNNGNQLDQRQTEGMKTTDNQEWQVSRDNTIEEPATFGTTKRCEVQTGLGFDMDKVYGPGTRPKPDVDNCFDDKLVTEGLKTGPTIKRKRNKIQIFCGHVFLYNHIFFYSNAESSSSKCESGILGFSTQIPVMALFGSNVSSEVGLRLLLCPLGSNVVVRTACCSVGIVFPVYSTFKAIEKKDQNEQQRWLVYWAAYGSFSLAEAFADKVLYWFPLYYHMKFAFLVWLQLPSTDGARHLYMRHLRPFLLRHQAKLDQIMGFLYGEMAKFVSLHQAEIQLARTFVMKVLAGVRDIIHSDVKRVNGAIEGPTTRRTHDSTTTQPTHDSVIENPTTGRQTQDPESNHEE</sequence>
<dbReference type="FunFam" id="1.25.40.10:FF:000090">
    <property type="entry name" value="Pentatricopeptide repeat-containing protein, chloroplastic"/>
    <property type="match status" value="1"/>
</dbReference>
<feature type="compositionally biased region" description="Polar residues" evidence="3">
    <location>
        <begin position="640"/>
        <end position="659"/>
    </location>
</feature>
<dbReference type="InterPro" id="IPR046848">
    <property type="entry name" value="E_motif"/>
</dbReference>
<dbReference type="FunFam" id="1.25.40.10:FF:003305">
    <property type="entry name" value="Uncharacterized protein"/>
    <property type="match status" value="1"/>
</dbReference>
<dbReference type="Pfam" id="PF01535">
    <property type="entry name" value="PPR"/>
    <property type="match status" value="8"/>
</dbReference>
<feature type="repeat" description="PPR" evidence="2">
    <location>
        <begin position="274"/>
        <end position="308"/>
    </location>
</feature>
<name>A0AA39AC04_VITRO</name>
<dbReference type="Pfam" id="PF20431">
    <property type="entry name" value="E_motif"/>
    <property type="match status" value="1"/>
</dbReference>
<dbReference type="Gene3D" id="1.25.40.10">
    <property type="entry name" value="Tetratricopeptide repeat domain"/>
    <property type="match status" value="5"/>
</dbReference>
<dbReference type="InterPro" id="IPR002885">
    <property type="entry name" value="PPR_rpt"/>
</dbReference>
<accession>A0AA39AC04</accession>
<feature type="repeat" description="PPR" evidence="2">
    <location>
        <begin position="173"/>
        <end position="207"/>
    </location>
</feature>
<feature type="region of interest" description="Disordered" evidence="3">
    <location>
        <begin position="942"/>
        <end position="983"/>
    </location>
</feature>
<dbReference type="GO" id="GO:0009451">
    <property type="term" value="P:RNA modification"/>
    <property type="evidence" value="ECO:0007669"/>
    <property type="project" value="InterPro"/>
</dbReference>
<organism evidence="4 5">
    <name type="scientific">Vitis rotundifolia</name>
    <name type="common">Muscadine grape</name>
    <dbReference type="NCBI Taxonomy" id="103349"/>
    <lineage>
        <taxon>Eukaryota</taxon>
        <taxon>Viridiplantae</taxon>
        <taxon>Streptophyta</taxon>
        <taxon>Embryophyta</taxon>
        <taxon>Tracheophyta</taxon>
        <taxon>Spermatophyta</taxon>
        <taxon>Magnoliopsida</taxon>
        <taxon>eudicotyledons</taxon>
        <taxon>Gunneridae</taxon>
        <taxon>Pentapetalae</taxon>
        <taxon>rosids</taxon>
        <taxon>Vitales</taxon>
        <taxon>Vitaceae</taxon>
        <taxon>Viteae</taxon>
        <taxon>Vitis</taxon>
    </lineage>
</organism>
<evidence type="ECO:0008006" key="6">
    <source>
        <dbReference type="Google" id="ProtNLM"/>
    </source>
</evidence>
<evidence type="ECO:0000256" key="1">
    <source>
        <dbReference type="ARBA" id="ARBA00022737"/>
    </source>
</evidence>
<gene>
    <name evidence="4" type="ORF">PVL29_003065</name>
</gene>
<feature type="compositionally biased region" description="Polar residues" evidence="3">
    <location>
        <begin position="966"/>
        <end position="977"/>
    </location>
</feature>
<dbReference type="PANTHER" id="PTHR47926">
    <property type="entry name" value="PENTATRICOPEPTIDE REPEAT-CONTAINING PROTEIN"/>
    <property type="match status" value="1"/>
</dbReference>
<keyword evidence="1" id="KW-0677">Repeat</keyword>
<protein>
    <recommendedName>
        <fullName evidence="6">HVA22-like protein</fullName>
    </recommendedName>
</protein>
<dbReference type="NCBIfam" id="TIGR00756">
    <property type="entry name" value="PPR"/>
    <property type="match status" value="2"/>
</dbReference>
<comment type="caution">
    <text evidence="4">The sequence shown here is derived from an EMBL/GenBank/DDBJ whole genome shotgun (WGS) entry which is preliminary data.</text>
</comment>
<dbReference type="PANTHER" id="PTHR47926:SF387">
    <property type="entry name" value="PENTATRICOPEPTIDE REPEAT-CONTAINING PROTEIN"/>
    <property type="match status" value="1"/>
</dbReference>
<dbReference type="GO" id="GO:0003723">
    <property type="term" value="F:RNA binding"/>
    <property type="evidence" value="ECO:0007669"/>
    <property type="project" value="InterPro"/>
</dbReference>
<evidence type="ECO:0000313" key="5">
    <source>
        <dbReference type="Proteomes" id="UP001168098"/>
    </source>
</evidence>
<dbReference type="InterPro" id="IPR004345">
    <property type="entry name" value="TB2_DP1_HVA22"/>
</dbReference>
<dbReference type="Pfam" id="PF13041">
    <property type="entry name" value="PPR_2"/>
    <property type="match status" value="2"/>
</dbReference>
<dbReference type="InterPro" id="IPR046960">
    <property type="entry name" value="PPR_At4g14850-like_plant"/>
</dbReference>
<evidence type="ECO:0000256" key="2">
    <source>
        <dbReference type="PROSITE-ProRule" id="PRU00708"/>
    </source>
</evidence>
<dbReference type="AlphaFoldDB" id="A0AA39AC04"/>
<dbReference type="Proteomes" id="UP001168098">
    <property type="component" value="Unassembled WGS sequence"/>
</dbReference>
<feature type="repeat" description="PPR" evidence="2">
    <location>
        <begin position="407"/>
        <end position="441"/>
    </location>
</feature>
<dbReference type="PROSITE" id="PS51375">
    <property type="entry name" value="PPR"/>
    <property type="match status" value="5"/>
</dbReference>
<reference evidence="4 5" key="1">
    <citation type="journal article" date="2023" name="BMC Biotechnol.">
        <title>Vitis rotundifolia cv Carlos genome sequencing.</title>
        <authorList>
            <person name="Huff M."/>
            <person name="Hulse-Kemp A."/>
            <person name="Scheffler B."/>
            <person name="Youngblood R."/>
            <person name="Simpson S."/>
            <person name="Babiker E."/>
            <person name="Staton M."/>
        </authorList>
    </citation>
    <scope>NUCLEOTIDE SEQUENCE [LARGE SCALE GENOMIC DNA]</scope>
    <source>
        <tissue evidence="4">Leaf</tissue>
    </source>
</reference>
<evidence type="ECO:0000313" key="4">
    <source>
        <dbReference type="EMBL" id="KAJ9704835.1"/>
    </source>
</evidence>